<name>A0A1M6IKH3_9FIRM</name>
<evidence type="ECO:0000256" key="7">
    <source>
        <dbReference type="ARBA" id="ARBA00023136"/>
    </source>
</evidence>
<dbReference type="Pfam" id="PF02632">
    <property type="entry name" value="BioY"/>
    <property type="match status" value="1"/>
</dbReference>
<dbReference type="PANTHER" id="PTHR34295:SF4">
    <property type="entry name" value="BIOTIN TRANSPORTER BIOY-RELATED"/>
    <property type="match status" value="1"/>
</dbReference>
<evidence type="ECO:0000313" key="11">
    <source>
        <dbReference type="Proteomes" id="UP000322917"/>
    </source>
</evidence>
<dbReference type="InterPro" id="IPR003784">
    <property type="entry name" value="BioY"/>
</dbReference>
<dbReference type="EMBL" id="FQZD01000018">
    <property type="protein sequence ID" value="SHJ35012.1"/>
    <property type="molecule type" value="Genomic_DNA"/>
</dbReference>
<dbReference type="Proteomes" id="UP000322917">
    <property type="component" value="Unassembled WGS sequence"/>
</dbReference>
<proteinExistence type="inferred from homology"/>
<comment type="subcellular location">
    <subcellularLocation>
        <location evidence="1 8">Cell membrane</location>
        <topology evidence="1 8">Multi-pass membrane protein</topology>
    </subcellularLocation>
</comment>
<accession>A0A1M6IKH3</accession>
<evidence type="ECO:0000256" key="5">
    <source>
        <dbReference type="ARBA" id="ARBA00022692"/>
    </source>
</evidence>
<keyword evidence="7 8" id="KW-0472">Membrane</keyword>
<evidence type="ECO:0000256" key="4">
    <source>
        <dbReference type="ARBA" id="ARBA00022475"/>
    </source>
</evidence>
<evidence type="ECO:0000313" key="10">
    <source>
        <dbReference type="EMBL" id="SHJ35012.1"/>
    </source>
</evidence>
<dbReference type="PANTHER" id="PTHR34295">
    <property type="entry name" value="BIOTIN TRANSPORTER BIOY"/>
    <property type="match status" value="1"/>
</dbReference>
<keyword evidence="11" id="KW-1185">Reference proteome</keyword>
<evidence type="ECO:0000256" key="6">
    <source>
        <dbReference type="ARBA" id="ARBA00022989"/>
    </source>
</evidence>
<gene>
    <name evidence="10" type="ORF">SAMN02745170_02331</name>
</gene>
<dbReference type="PIRSF" id="PIRSF016661">
    <property type="entry name" value="BioY"/>
    <property type="match status" value="1"/>
</dbReference>
<evidence type="ECO:0000256" key="3">
    <source>
        <dbReference type="ARBA" id="ARBA00022448"/>
    </source>
</evidence>
<evidence type="ECO:0000256" key="1">
    <source>
        <dbReference type="ARBA" id="ARBA00004651"/>
    </source>
</evidence>
<dbReference type="AlphaFoldDB" id="A0A1M6IKH3"/>
<protein>
    <recommendedName>
        <fullName evidence="8">Biotin transporter</fullName>
    </recommendedName>
</protein>
<feature type="transmembrane region" description="Helical" evidence="9">
    <location>
        <begin position="158"/>
        <end position="176"/>
    </location>
</feature>
<feature type="transmembrane region" description="Helical" evidence="9">
    <location>
        <begin position="88"/>
        <end position="104"/>
    </location>
</feature>
<dbReference type="GO" id="GO:0005886">
    <property type="term" value="C:plasma membrane"/>
    <property type="evidence" value="ECO:0007669"/>
    <property type="project" value="UniProtKB-SubCell"/>
</dbReference>
<dbReference type="Gene3D" id="1.10.1760.20">
    <property type="match status" value="1"/>
</dbReference>
<feature type="transmembrane region" description="Helical" evidence="9">
    <location>
        <begin position="59"/>
        <end position="82"/>
    </location>
</feature>
<organism evidence="10 11">
    <name type="scientific">Propionispora hippei DSM 15287</name>
    <dbReference type="NCBI Taxonomy" id="1123003"/>
    <lineage>
        <taxon>Bacteria</taxon>
        <taxon>Bacillati</taxon>
        <taxon>Bacillota</taxon>
        <taxon>Negativicutes</taxon>
        <taxon>Selenomonadales</taxon>
        <taxon>Sporomusaceae</taxon>
        <taxon>Propionispora</taxon>
    </lineage>
</organism>
<keyword evidence="4 8" id="KW-1003">Cell membrane</keyword>
<dbReference type="RefSeq" id="WP_149735062.1">
    <property type="nucleotide sequence ID" value="NZ_FQZD01000018.1"/>
</dbReference>
<evidence type="ECO:0000256" key="2">
    <source>
        <dbReference type="ARBA" id="ARBA00010692"/>
    </source>
</evidence>
<evidence type="ECO:0000256" key="8">
    <source>
        <dbReference type="PIRNR" id="PIRNR016661"/>
    </source>
</evidence>
<comment type="similarity">
    <text evidence="2 8">Belongs to the BioY family.</text>
</comment>
<reference evidence="10 11" key="1">
    <citation type="submission" date="2016-11" db="EMBL/GenBank/DDBJ databases">
        <authorList>
            <person name="Varghese N."/>
            <person name="Submissions S."/>
        </authorList>
    </citation>
    <scope>NUCLEOTIDE SEQUENCE [LARGE SCALE GENOMIC DNA]</scope>
    <source>
        <strain evidence="10 11">DSM 15287</strain>
    </source>
</reference>
<dbReference type="OrthoDB" id="9803495at2"/>
<dbReference type="GO" id="GO:0015225">
    <property type="term" value="F:biotin transmembrane transporter activity"/>
    <property type="evidence" value="ECO:0007669"/>
    <property type="project" value="UniProtKB-UniRule"/>
</dbReference>
<feature type="transmembrane region" description="Helical" evidence="9">
    <location>
        <begin position="9"/>
        <end position="27"/>
    </location>
</feature>
<keyword evidence="5 9" id="KW-0812">Transmembrane</keyword>
<sequence>MNKNKLTDFIYAAMFAALISVLGFLSIPLPFSPVPVTGQSLGVMLAGSILTARQANMALFTFLLLGIAGVPVFAGGTAGVGILLGPRGGYLLGFWAAAILIALMRRQNGKLWHLALANIAGGIGLVYILGVCWLSTITGMPLAKAITVGALPYIPGDLFKVVIATLVGSAVARHLPGTKATS</sequence>
<feature type="transmembrane region" description="Helical" evidence="9">
    <location>
        <begin position="33"/>
        <end position="52"/>
    </location>
</feature>
<evidence type="ECO:0000256" key="9">
    <source>
        <dbReference type="SAM" id="Phobius"/>
    </source>
</evidence>
<keyword evidence="6 9" id="KW-1133">Transmembrane helix</keyword>
<keyword evidence="3 8" id="KW-0813">Transport</keyword>
<feature type="transmembrane region" description="Helical" evidence="9">
    <location>
        <begin position="116"/>
        <end position="138"/>
    </location>
</feature>